<dbReference type="PANTHER" id="PTHR43460:SF1">
    <property type="entry name" value="METHYLTRANSFERASE TYPE 11 DOMAIN-CONTAINING PROTEIN"/>
    <property type="match status" value="1"/>
</dbReference>
<name>A0ABS2STQ4_9BACI</name>
<proteinExistence type="predicted"/>
<dbReference type="Proteomes" id="UP001179280">
    <property type="component" value="Unassembled WGS sequence"/>
</dbReference>
<accession>A0ABS2STQ4</accession>
<dbReference type="Pfam" id="PF08241">
    <property type="entry name" value="Methyltransf_11"/>
    <property type="match status" value="1"/>
</dbReference>
<dbReference type="CDD" id="cd02440">
    <property type="entry name" value="AdoMet_MTases"/>
    <property type="match status" value="1"/>
</dbReference>
<dbReference type="EMBL" id="JAFBCV010000005">
    <property type="protein sequence ID" value="MBM7838888.1"/>
    <property type="molecule type" value="Genomic_DNA"/>
</dbReference>
<gene>
    <name evidence="2" type="ORF">JOC54_002147</name>
</gene>
<comment type="caution">
    <text evidence="2">The sequence shown here is derived from an EMBL/GenBank/DDBJ whole genome shotgun (WGS) entry which is preliminary data.</text>
</comment>
<dbReference type="InterPro" id="IPR013216">
    <property type="entry name" value="Methyltransf_11"/>
</dbReference>
<evidence type="ECO:0000259" key="1">
    <source>
        <dbReference type="Pfam" id="PF08241"/>
    </source>
</evidence>
<sequence length="253" mass="29093">MNIQLLKEEWLKNEQINFSGWDFSALDGECEEERTPWSYRTIVREHLSEQMELLDMGTGGGEFLLTLNHPYGKTAVTEGWEPNVALLKKKVVPLGVKLAFVGADDCLAYPDNRFDIVLNRHESFSVSEVKRVLKPNGIFITQQVGERNGKRLADLLLGDHQPAFEGLNLRNTVEELEGASFEIVQAEEYFPDQTFFSMKALIYYVKVIEWEYLHFSVDVHFEGLVKAYKELTSKGFVLNNQHRFLTVARNVKE</sequence>
<evidence type="ECO:0000313" key="3">
    <source>
        <dbReference type="Proteomes" id="UP001179280"/>
    </source>
</evidence>
<dbReference type="RefSeq" id="WP_204466199.1">
    <property type="nucleotide sequence ID" value="NZ_JAFBCV010000005.1"/>
</dbReference>
<dbReference type="PANTHER" id="PTHR43460">
    <property type="entry name" value="METHYLTRANSFERASE"/>
    <property type="match status" value="1"/>
</dbReference>
<feature type="domain" description="Methyltransferase type 11" evidence="1">
    <location>
        <begin position="54"/>
        <end position="140"/>
    </location>
</feature>
<organism evidence="2 3">
    <name type="scientific">Shouchella xiaoxiensis</name>
    <dbReference type="NCBI Taxonomy" id="766895"/>
    <lineage>
        <taxon>Bacteria</taxon>
        <taxon>Bacillati</taxon>
        <taxon>Bacillota</taxon>
        <taxon>Bacilli</taxon>
        <taxon>Bacillales</taxon>
        <taxon>Bacillaceae</taxon>
        <taxon>Shouchella</taxon>
    </lineage>
</organism>
<dbReference type="InterPro" id="IPR052939">
    <property type="entry name" value="23S_rRNA_MeTrnsfrase_RlmA"/>
</dbReference>
<dbReference type="InterPro" id="IPR029063">
    <property type="entry name" value="SAM-dependent_MTases_sf"/>
</dbReference>
<dbReference type="SUPFAM" id="SSF53335">
    <property type="entry name" value="S-adenosyl-L-methionine-dependent methyltransferases"/>
    <property type="match status" value="1"/>
</dbReference>
<dbReference type="Gene3D" id="3.40.50.150">
    <property type="entry name" value="Vaccinia Virus protein VP39"/>
    <property type="match status" value="1"/>
</dbReference>
<keyword evidence="2" id="KW-0830">Ubiquinone</keyword>
<reference evidence="2" key="1">
    <citation type="submission" date="2021-01" db="EMBL/GenBank/DDBJ databases">
        <title>Genomic Encyclopedia of Type Strains, Phase IV (KMG-IV): sequencing the most valuable type-strain genomes for metagenomic binning, comparative biology and taxonomic classification.</title>
        <authorList>
            <person name="Goeker M."/>
        </authorList>
    </citation>
    <scope>NUCLEOTIDE SEQUENCE</scope>
    <source>
        <strain evidence="2">DSM 21943</strain>
    </source>
</reference>
<protein>
    <submittedName>
        <fullName evidence="2">Ubiquinone/menaquinone biosynthesis C-methylase UbiE</fullName>
    </submittedName>
</protein>
<evidence type="ECO:0000313" key="2">
    <source>
        <dbReference type="EMBL" id="MBM7838888.1"/>
    </source>
</evidence>
<keyword evidence="3" id="KW-1185">Reference proteome</keyword>